<dbReference type="KEGG" id="pms:KNP414_06854"/>
<name>F8FEQ5_PAEMK</name>
<dbReference type="AlphaFoldDB" id="F8FEQ5"/>
<reference evidence="3" key="1">
    <citation type="submission" date="2011-06" db="EMBL/GenBank/DDBJ databases">
        <title>Complete genome sequence of Paenibacillus mucilaginosus KNP414.</title>
        <authorList>
            <person name="Wang J."/>
            <person name="Hu S."/>
            <person name="Hu X."/>
            <person name="Zhang B."/>
            <person name="Dong D."/>
            <person name="Zhang S."/>
            <person name="Zhao K."/>
            <person name="Wu D."/>
        </authorList>
    </citation>
    <scope>NUCLEOTIDE SEQUENCE [LARGE SCALE GENOMIC DNA]</scope>
    <source>
        <strain evidence="3">KNP414</strain>
    </source>
</reference>
<accession>F8FEQ5</accession>
<feature type="region of interest" description="Disordered" evidence="1">
    <location>
        <begin position="1"/>
        <end position="66"/>
    </location>
</feature>
<evidence type="ECO:0000313" key="3">
    <source>
        <dbReference type="Proteomes" id="UP000006620"/>
    </source>
</evidence>
<dbReference type="Proteomes" id="UP000006620">
    <property type="component" value="Chromosome"/>
</dbReference>
<proteinExistence type="predicted"/>
<evidence type="ECO:0000313" key="2">
    <source>
        <dbReference type="EMBL" id="AEI45372.1"/>
    </source>
</evidence>
<protein>
    <submittedName>
        <fullName evidence="2">Uncharacterized protein</fullName>
    </submittedName>
</protein>
<sequence>MNPVRIPFPHSNRILTGFNRGRRGLFDPSPSRLQSGPSASPAPLQRSPQRISRIHRQPITALPNLQ</sequence>
<dbReference type="HOGENOM" id="CLU_2827060_0_0_9"/>
<dbReference type="PATRIC" id="fig|1036673.3.peg.6397"/>
<organism evidence="2 3">
    <name type="scientific">Paenibacillus mucilaginosus (strain KNP414)</name>
    <dbReference type="NCBI Taxonomy" id="1036673"/>
    <lineage>
        <taxon>Bacteria</taxon>
        <taxon>Bacillati</taxon>
        <taxon>Bacillota</taxon>
        <taxon>Bacilli</taxon>
        <taxon>Bacillales</taxon>
        <taxon>Paenibacillaceae</taxon>
        <taxon>Paenibacillus</taxon>
    </lineage>
</organism>
<reference evidence="2 3" key="2">
    <citation type="journal article" date="2013" name="Genome Announc.">
        <title>Genome Sequence of Growth-Improving Paenibacillus mucilaginosus Strain KNP414.</title>
        <authorList>
            <person name="Lu J.J."/>
            <person name="Wang J.F."/>
            <person name="Hu X.F."/>
        </authorList>
    </citation>
    <scope>NUCLEOTIDE SEQUENCE [LARGE SCALE GENOMIC DNA]</scope>
    <source>
        <strain evidence="2 3">KNP414</strain>
    </source>
</reference>
<gene>
    <name evidence="2" type="ordered locus">KNP414_06854</name>
</gene>
<dbReference type="EMBL" id="CP002869">
    <property type="protein sequence ID" value="AEI45372.1"/>
    <property type="molecule type" value="Genomic_DNA"/>
</dbReference>
<evidence type="ECO:0000256" key="1">
    <source>
        <dbReference type="SAM" id="MobiDB-lite"/>
    </source>
</evidence>